<accession>A0AAD8QV14</accession>
<keyword evidence="4" id="KW-1185">Reference proteome</keyword>
<dbReference type="Proteomes" id="UP001231189">
    <property type="component" value="Unassembled WGS sequence"/>
</dbReference>
<dbReference type="EMBL" id="JAUUTY010000007">
    <property type="protein sequence ID" value="KAK1609202.1"/>
    <property type="molecule type" value="Genomic_DNA"/>
</dbReference>
<sequence>MAKRKRKTEHLDGTNVKNRNSRKSKTQLRDLPMDILSSIISRLQINEAIRTSILSRHWNHVWCHHTNLNFVWSTMMPRDSNLYSSPAVKRCKQRVFIKRVDDVLLQHSGAGVEHISIHFDLDGSHTADVNRWITFVIGSKAKALSLRLLYHAPEYLLEREVDDSIELYSFPFQLFDAGNGSHLKFLLLTSILVKVPADFEGFTKLKKLYLCDLRIADEDLQHLLSKCSLLEFLSVTYCKTIIGLRVSHPASHLEQLEVASCSSLREIELNNDLTILEYRGHPISFISNGNPCLTNIFIKLSQADTSIKHLFTELPGTLRPQNAPTSGFGGLERDISSIRHPQFVSLRSLILEMDIFAPPRTKPDVLDVAYLLQAAPFIERLEFHMFVRYGHKPYRREHANDIELRSLSLHPHPHLKAVRITGFFGHKDQLELAFYILANSPKLESMVIDPTVVILNPRDEALYLPDDCVFLDGYKIATEFLRDTDERHVVEVMSICPSTNILMSLRKRLLLSHRLKK</sequence>
<gene>
    <name evidence="3" type="ORF">QYE76_032875</name>
</gene>
<evidence type="ECO:0000259" key="2">
    <source>
        <dbReference type="PROSITE" id="PS50181"/>
    </source>
</evidence>
<dbReference type="SUPFAM" id="SSF81383">
    <property type="entry name" value="F-box domain"/>
    <property type="match status" value="1"/>
</dbReference>
<dbReference type="PANTHER" id="PTHR34145:SF61">
    <property type="entry name" value="OS07G0161500 PROTEIN"/>
    <property type="match status" value="1"/>
</dbReference>
<evidence type="ECO:0000313" key="4">
    <source>
        <dbReference type="Proteomes" id="UP001231189"/>
    </source>
</evidence>
<feature type="region of interest" description="Disordered" evidence="1">
    <location>
        <begin position="1"/>
        <end position="25"/>
    </location>
</feature>
<dbReference type="PANTHER" id="PTHR34145">
    <property type="entry name" value="OS02G0105600 PROTEIN"/>
    <property type="match status" value="1"/>
</dbReference>
<dbReference type="SUPFAM" id="SSF52047">
    <property type="entry name" value="RNI-like"/>
    <property type="match status" value="1"/>
</dbReference>
<reference evidence="3" key="1">
    <citation type="submission" date="2023-07" db="EMBL/GenBank/DDBJ databases">
        <title>A chromosome-level genome assembly of Lolium multiflorum.</title>
        <authorList>
            <person name="Chen Y."/>
            <person name="Copetti D."/>
            <person name="Kolliker R."/>
            <person name="Studer B."/>
        </authorList>
    </citation>
    <scope>NUCLEOTIDE SEQUENCE</scope>
    <source>
        <strain evidence="3">02402/16</strain>
        <tissue evidence="3">Leaf</tissue>
    </source>
</reference>
<dbReference type="AlphaFoldDB" id="A0AAD8QV14"/>
<comment type="caution">
    <text evidence="3">The sequence shown here is derived from an EMBL/GenBank/DDBJ whole genome shotgun (WGS) entry which is preliminary data.</text>
</comment>
<feature type="domain" description="F-box" evidence="2">
    <location>
        <begin position="25"/>
        <end position="75"/>
    </location>
</feature>
<dbReference type="InterPro" id="IPR053772">
    <property type="entry name" value="At1g61320/At1g61330-like"/>
</dbReference>
<dbReference type="Pfam" id="PF23622">
    <property type="entry name" value="LRR_At1g61320_AtMIF1"/>
    <property type="match status" value="1"/>
</dbReference>
<dbReference type="InterPro" id="IPR055357">
    <property type="entry name" value="LRR_At1g61320_AtMIF1"/>
</dbReference>
<dbReference type="PROSITE" id="PS50181">
    <property type="entry name" value="FBOX"/>
    <property type="match status" value="1"/>
</dbReference>
<dbReference type="InterPro" id="IPR036047">
    <property type="entry name" value="F-box-like_dom_sf"/>
</dbReference>
<proteinExistence type="predicted"/>
<protein>
    <recommendedName>
        <fullName evidence="2">F-box domain-containing protein</fullName>
    </recommendedName>
</protein>
<name>A0AAD8QV14_LOLMU</name>
<dbReference type="InterPro" id="IPR032675">
    <property type="entry name" value="LRR_dom_sf"/>
</dbReference>
<evidence type="ECO:0000256" key="1">
    <source>
        <dbReference type="SAM" id="MobiDB-lite"/>
    </source>
</evidence>
<dbReference type="Gene3D" id="3.80.10.10">
    <property type="entry name" value="Ribonuclease Inhibitor"/>
    <property type="match status" value="1"/>
</dbReference>
<dbReference type="Pfam" id="PF00646">
    <property type="entry name" value="F-box"/>
    <property type="match status" value="1"/>
</dbReference>
<dbReference type="InterPro" id="IPR001810">
    <property type="entry name" value="F-box_dom"/>
</dbReference>
<organism evidence="3 4">
    <name type="scientific">Lolium multiflorum</name>
    <name type="common">Italian ryegrass</name>
    <name type="synonym">Lolium perenne subsp. multiflorum</name>
    <dbReference type="NCBI Taxonomy" id="4521"/>
    <lineage>
        <taxon>Eukaryota</taxon>
        <taxon>Viridiplantae</taxon>
        <taxon>Streptophyta</taxon>
        <taxon>Embryophyta</taxon>
        <taxon>Tracheophyta</taxon>
        <taxon>Spermatophyta</taxon>
        <taxon>Magnoliopsida</taxon>
        <taxon>Liliopsida</taxon>
        <taxon>Poales</taxon>
        <taxon>Poaceae</taxon>
        <taxon>BOP clade</taxon>
        <taxon>Pooideae</taxon>
        <taxon>Poodae</taxon>
        <taxon>Poeae</taxon>
        <taxon>Poeae Chloroplast Group 2 (Poeae type)</taxon>
        <taxon>Loliodinae</taxon>
        <taxon>Loliinae</taxon>
        <taxon>Lolium</taxon>
    </lineage>
</organism>
<evidence type="ECO:0000313" key="3">
    <source>
        <dbReference type="EMBL" id="KAK1609202.1"/>
    </source>
</evidence>